<gene>
    <name evidence="5" type="ORF">CAMP_LOCUS11358</name>
</gene>
<keyword evidence="6" id="KW-1185">Reference proteome</keyword>
<feature type="compositionally biased region" description="Low complexity" evidence="2">
    <location>
        <begin position="285"/>
        <end position="307"/>
    </location>
</feature>
<protein>
    <recommendedName>
        <fullName evidence="7">Zonadhesin</fullName>
    </recommendedName>
</protein>
<keyword evidence="1" id="KW-0175">Coiled coil</keyword>
<feature type="region of interest" description="Disordered" evidence="2">
    <location>
        <begin position="179"/>
        <end position="316"/>
    </location>
</feature>
<feature type="compositionally biased region" description="Polar residues" evidence="2">
    <location>
        <begin position="82"/>
        <end position="103"/>
    </location>
</feature>
<feature type="compositionally biased region" description="Low complexity" evidence="2">
    <location>
        <begin position="113"/>
        <end position="148"/>
    </location>
</feature>
<evidence type="ECO:0000256" key="3">
    <source>
        <dbReference type="SAM" id="Phobius"/>
    </source>
</evidence>
<sequence length="605" mass="66656">MNDFKYDPRKVTISILIIIIISFCTPVSAESDDTIKFPSISDPKFMPKLVDSMIQFIRELKKQINIYDYVDDIDNTTIDADSGQTEPVDTTTSAETQSQPNQEETPEVLETSTKVPTTEEPEIVTTAPAETTQDSTTTQEIESSTEAAPELPVIILGNTTLAQTTIESTTLEVETTTLKLETTTEEPTTAEVENSTKTEVPTEFTTAEPETSTTEVLSESTTSQCETSTSEVPTTETSTESTTTLKTETTTEVPTSTPEPETSSSTTTANPPIPPVESEPESTTEESSTSTTEVPTTSLEPVTSTTTDIPPPLPEQAPLIEKNVHFLTTCEDSHQSEPCPGLCAALKPSKDNQKSGFLLAYFIPGIIICLFLVIIMIILIYTSILIKKLKKKREEAEKAQAKAAKKKAANAQVNEQISQKLINQEQQQIQPEKTGSKIIQADSKVVEPEIEPSASKRKLQKEKSAPNNSGPNTKSEDNTESFKPKKHLNDLKKLKDYNEKMDKMHETDWNSEKFIKRGPMVMQHLKLGEAAKQNDEIAPDIILEKVYYEPAGNEIFDIGTEIENIESSRSETKKKQKNISKKMAKKLGSRESGKSAKGDKTVTLS</sequence>
<feature type="chain" id="PRO_5040365238" description="Zonadhesin" evidence="4">
    <location>
        <begin position="30"/>
        <end position="605"/>
    </location>
</feature>
<feature type="region of interest" description="Disordered" evidence="2">
    <location>
        <begin position="78"/>
        <end position="150"/>
    </location>
</feature>
<keyword evidence="4" id="KW-0732">Signal</keyword>
<feature type="region of interest" description="Disordered" evidence="2">
    <location>
        <begin position="424"/>
        <end position="491"/>
    </location>
</feature>
<feature type="compositionally biased region" description="Polar residues" evidence="2">
    <location>
        <begin position="195"/>
        <end position="205"/>
    </location>
</feature>
<feature type="transmembrane region" description="Helical" evidence="3">
    <location>
        <begin position="358"/>
        <end position="384"/>
    </location>
</feature>
<evidence type="ECO:0008006" key="7">
    <source>
        <dbReference type="Google" id="ProtNLM"/>
    </source>
</evidence>
<feature type="coiled-coil region" evidence="1">
    <location>
        <begin position="382"/>
        <end position="416"/>
    </location>
</feature>
<keyword evidence="3" id="KW-0812">Transmembrane</keyword>
<organism evidence="5 6">
    <name type="scientific">Caenorhabditis angaria</name>
    <dbReference type="NCBI Taxonomy" id="860376"/>
    <lineage>
        <taxon>Eukaryota</taxon>
        <taxon>Metazoa</taxon>
        <taxon>Ecdysozoa</taxon>
        <taxon>Nematoda</taxon>
        <taxon>Chromadorea</taxon>
        <taxon>Rhabditida</taxon>
        <taxon>Rhabditina</taxon>
        <taxon>Rhabditomorpha</taxon>
        <taxon>Rhabditoidea</taxon>
        <taxon>Rhabditidae</taxon>
        <taxon>Peloderinae</taxon>
        <taxon>Caenorhabditis</taxon>
    </lineage>
</organism>
<proteinExistence type="predicted"/>
<feature type="compositionally biased region" description="Low complexity" evidence="2">
    <location>
        <begin position="208"/>
        <end position="268"/>
    </location>
</feature>
<keyword evidence="3" id="KW-1133">Transmembrane helix</keyword>
<feature type="compositionally biased region" description="Basic residues" evidence="2">
    <location>
        <begin position="574"/>
        <end position="587"/>
    </location>
</feature>
<dbReference type="Proteomes" id="UP001152747">
    <property type="component" value="Unassembled WGS sequence"/>
</dbReference>
<evidence type="ECO:0000313" key="5">
    <source>
        <dbReference type="EMBL" id="CAI5448721.1"/>
    </source>
</evidence>
<feature type="compositionally biased region" description="Basic and acidic residues" evidence="2">
    <location>
        <begin position="588"/>
        <end position="605"/>
    </location>
</feature>
<feature type="compositionally biased region" description="Low complexity" evidence="2">
    <location>
        <begin position="179"/>
        <end position="193"/>
    </location>
</feature>
<evidence type="ECO:0000256" key="2">
    <source>
        <dbReference type="SAM" id="MobiDB-lite"/>
    </source>
</evidence>
<feature type="signal peptide" evidence="4">
    <location>
        <begin position="1"/>
        <end position="29"/>
    </location>
</feature>
<dbReference type="EMBL" id="CANHGI010000004">
    <property type="protein sequence ID" value="CAI5448721.1"/>
    <property type="molecule type" value="Genomic_DNA"/>
</dbReference>
<evidence type="ECO:0000256" key="1">
    <source>
        <dbReference type="SAM" id="Coils"/>
    </source>
</evidence>
<name>A0A9P1N5H0_9PELO</name>
<keyword evidence="3" id="KW-0472">Membrane</keyword>
<dbReference type="AlphaFoldDB" id="A0A9P1N5H0"/>
<evidence type="ECO:0000313" key="6">
    <source>
        <dbReference type="Proteomes" id="UP001152747"/>
    </source>
</evidence>
<comment type="caution">
    <text evidence="5">The sequence shown here is derived from an EMBL/GenBank/DDBJ whole genome shotgun (WGS) entry which is preliminary data.</text>
</comment>
<feature type="region of interest" description="Disordered" evidence="2">
    <location>
        <begin position="567"/>
        <end position="605"/>
    </location>
</feature>
<evidence type="ECO:0000256" key="4">
    <source>
        <dbReference type="SAM" id="SignalP"/>
    </source>
</evidence>
<feature type="compositionally biased region" description="Basic and acidic residues" evidence="2">
    <location>
        <begin position="474"/>
        <end position="491"/>
    </location>
</feature>
<reference evidence="5" key="1">
    <citation type="submission" date="2022-11" db="EMBL/GenBank/DDBJ databases">
        <authorList>
            <person name="Kikuchi T."/>
        </authorList>
    </citation>
    <scope>NUCLEOTIDE SEQUENCE</scope>
    <source>
        <strain evidence="5">PS1010</strain>
    </source>
</reference>
<accession>A0A9P1N5H0</accession>